<evidence type="ECO:0000313" key="6">
    <source>
        <dbReference type="EMBL" id="CDG85798.1"/>
    </source>
</evidence>
<dbReference type="PANTHER" id="PTHR30579:SF7">
    <property type="entry name" value="HTH-TYPE TRANSCRIPTIONAL REGULATOR LRHA-RELATED"/>
    <property type="match status" value="1"/>
</dbReference>
<keyword evidence="4" id="KW-0804">Transcription</keyword>
<dbReference type="eggNOG" id="COG0583">
    <property type="taxonomic scope" value="Bacteria"/>
</dbReference>
<dbReference type="InterPro" id="IPR005119">
    <property type="entry name" value="LysR_subst-bd"/>
</dbReference>
<evidence type="ECO:0000256" key="3">
    <source>
        <dbReference type="ARBA" id="ARBA00023125"/>
    </source>
</evidence>
<evidence type="ECO:0000256" key="1">
    <source>
        <dbReference type="ARBA" id="ARBA00009437"/>
    </source>
</evidence>
<dbReference type="GO" id="GO:0003677">
    <property type="term" value="F:DNA binding"/>
    <property type="evidence" value="ECO:0007669"/>
    <property type="project" value="UniProtKB-KW"/>
</dbReference>
<dbReference type="EMBL" id="HG322949">
    <property type="protein sequence ID" value="CDG85798.1"/>
    <property type="molecule type" value="Genomic_DNA"/>
</dbReference>
<dbReference type="PANTHER" id="PTHR30579">
    <property type="entry name" value="TRANSCRIPTIONAL REGULATOR"/>
    <property type="match status" value="1"/>
</dbReference>
<reference evidence="6 7" key="1">
    <citation type="journal article" date="2015" name="Genome Announc.">
        <title>Genome Sequence of Mushroom Soft-Rot Pathogen Janthinobacterium agaricidamnosum.</title>
        <authorList>
            <person name="Graupner K."/>
            <person name="Lackner G."/>
            <person name="Hertweck C."/>
        </authorList>
    </citation>
    <scope>NUCLEOTIDE SEQUENCE [LARGE SCALE GENOMIC DNA]</scope>
    <source>
        <strain evidence="7">NBRC 102515 / DSM 9628</strain>
    </source>
</reference>
<dbReference type="InterPro" id="IPR000847">
    <property type="entry name" value="LysR_HTH_N"/>
</dbReference>
<dbReference type="GO" id="GO:0003700">
    <property type="term" value="F:DNA-binding transcription factor activity"/>
    <property type="evidence" value="ECO:0007669"/>
    <property type="project" value="InterPro"/>
</dbReference>
<evidence type="ECO:0000256" key="4">
    <source>
        <dbReference type="ARBA" id="ARBA00023163"/>
    </source>
</evidence>
<dbReference type="InterPro" id="IPR036390">
    <property type="entry name" value="WH_DNA-bd_sf"/>
</dbReference>
<dbReference type="HOGENOM" id="CLU_039613_1_0_4"/>
<dbReference type="OrthoDB" id="5526340at2"/>
<proteinExistence type="inferred from homology"/>
<dbReference type="InterPro" id="IPR036388">
    <property type="entry name" value="WH-like_DNA-bd_sf"/>
</dbReference>
<evidence type="ECO:0000313" key="7">
    <source>
        <dbReference type="Proteomes" id="UP000027604"/>
    </source>
</evidence>
<dbReference type="PRINTS" id="PR00039">
    <property type="entry name" value="HTHLYSR"/>
</dbReference>
<protein>
    <submittedName>
        <fullName evidence="6">Bacterial regulatory helix-turn-helix, lysR family protein</fullName>
    </submittedName>
</protein>
<keyword evidence="2" id="KW-0805">Transcription regulation</keyword>
<dbReference type="Pfam" id="PF00126">
    <property type="entry name" value="HTH_1"/>
    <property type="match status" value="1"/>
</dbReference>
<dbReference type="STRING" id="1349767.GJA_5201"/>
<keyword evidence="7" id="KW-1185">Reference proteome</keyword>
<dbReference type="KEGG" id="jag:GJA_5201"/>
<dbReference type="AlphaFoldDB" id="W0VEF8"/>
<sequence length="305" mass="33275">MRNVNLDIALLRTFVLTHQLGSMARTADVVGRSQSAVSQQMSRLEEIFGQQLFLRQGRLTSLTEAGIAALPFAEEMLRLNDELVRVAAKSDDGKEIRLGMALDFSVGMLNALLREFQQKNPAVRLSMLTDRHTVLSEKLANGALDLALMFSENEPQGAHSLGRVQQVWVGQRSVLERPRPLQLVVFEEQCGFRTRALLALAEAGIAAHIAVTCSSLAALWVAVESGYGIALRTAIGVPKPLLLDASDSLLPLLPQVHLCLHQTPHGLHTPAHQLRRRIMDGLPQLLPALAADVSRPLDALPDHAA</sequence>
<dbReference type="InterPro" id="IPR050176">
    <property type="entry name" value="LTTR"/>
</dbReference>
<dbReference type="Gene3D" id="1.10.10.10">
    <property type="entry name" value="Winged helix-like DNA-binding domain superfamily/Winged helix DNA-binding domain"/>
    <property type="match status" value="1"/>
</dbReference>
<accession>W0VEF8</accession>
<dbReference type="Pfam" id="PF03466">
    <property type="entry name" value="LysR_substrate"/>
    <property type="match status" value="1"/>
</dbReference>
<evidence type="ECO:0000259" key="5">
    <source>
        <dbReference type="PROSITE" id="PS50931"/>
    </source>
</evidence>
<feature type="domain" description="HTH lysR-type" evidence="5">
    <location>
        <begin position="6"/>
        <end position="63"/>
    </location>
</feature>
<dbReference type="Gene3D" id="3.40.190.10">
    <property type="entry name" value="Periplasmic binding protein-like II"/>
    <property type="match status" value="2"/>
</dbReference>
<gene>
    <name evidence="6" type="ORF">GJA_5201</name>
</gene>
<dbReference type="Proteomes" id="UP000027604">
    <property type="component" value="Chromosome I"/>
</dbReference>
<dbReference type="PATRIC" id="fig|1349767.4.peg.1802"/>
<organism evidence="6 7">
    <name type="scientific">Janthinobacterium agaricidamnosum NBRC 102515 = DSM 9628</name>
    <dbReference type="NCBI Taxonomy" id="1349767"/>
    <lineage>
        <taxon>Bacteria</taxon>
        <taxon>Pseudomonadati</taxon>
        <taxon>Pseudomonadota</taxon>
        <taxon>Betaproteobacteria</taxon>
        <taxon>Burkholderiales</taxon>
        <taxon>Oxalobacteraceae</taxon>
        <taxon>Janthinobacterium</taxon>
    </lineage>
</organism>
<keyword evidence="3" id="KW-0238">DNA-binding</keyword>
<comment type="similarity">
    <text evidence="1">Belongs to the LysR transcriptional regulatory family.</text>
</comment>
<name>W0VEF8_9BURK</name>
<dbReference type="RefSeq" id="WP_051781295.1">
    <property type="nucleotide sequence ID" value="NZ_BCTH01000017.1"/>
</dbReference>
<dbReference type="SUPFAM" id="SSF53850">
    <property type="entry name" value="Periplasmic binding protein-like II"/>
    <property type="match status" value="1"/>
</dbReference>
<dbReference type="SUPFAM" id="SSF46785">
    <property type="entry name" value="Winged helix' DNA-binding domain"/>
    <property type="match status" value="1"/>
</dbReference>
<dbReference type="PROSITE" id="PS50931">
    <property type="entry name" value="HTH_LYSR"/>
    <property type="match status" value="1"/>
</dbReference>
<evidence type="ECO:0000256" key="2">
    <source>
        <dbReference type="ARBA" id="ARBA00023015"/>
    </source>
</evidence>